<dbReference type="AlphaFoldDB" id="A0A1N7MMX3"/>
<feature type="transmembrane region" description="Helical" evidence="1">
    <location>
        <begin position="12"/>
        <end position="32"/>
    </location>
</feature>
<gene>
    <name evidence="2" type="ORF">SAMN05421759_10512</name>
</gene>
<dbReference type="Proteomes" id="UP000186684">
    <property type="component" value="Unassembled WGS sequence"/>
</dbReference>
<keyword evidence="1" id="KW-0812">Transmembrane</keyword>
<feature type="transmembrane region" description="Helical" evidence="1">
    <location>
        <begin position="62"/>
        <end position="81"/>
    </location>
</feature>
<organism evidence="2 3">
    <name type="scientific">Roseivivax lentus</name>
    <dbReference type="NCBI Taxonomy" id="633194"/>
    <lineage>
        <taxon>Bacteria</taxon>
        <taxon>Pseudomonadati</taxon>
        <taxon>Pseudomonadota</taxon>
        <taxon>Alphaproteobacteria</taxon>
        <taxon>Rhodobacterales</taxon>
        <taxon>Roseobacteraceae</taxon>
        <taxon>Roseivivax</taxon>
    </lineage>
</organism>
<keyword evidence="1" id="KW-1133">Transmembrane helix</keyword>
<name>A0A1N7MMX3_9RHOB</name>
<protein>
    <submittedName>
        <fullName evidence="2">Uncharacterized protein</fullName>
    </submittedName>
</protein>
<proteinExistence type="predicted"/>
<keyword evidence="1" id="KW-0472">Membrane</keyword>
<sequence>MGRSICRWVLRTFIILYVIAIFILLVGTFGWFGQERDPLSGIFLLPLGLPWNLFLDGLGDSLRPWAAAAAPLLNIVILRFLCVRLSV</sequence>
<dbReference type="STRING" id="633194.SAMN05421759_10512"/>
<keyword evidence="3" id="KW-1185">Reference proteome</keyword>
<evidence type="ECO:0000313" key="3">
    <source>
        <dbReference type="Proteomes" id="UP000186684"/>
    </source>
</evidence>
<evidence type="ECO:0000256" key="1">
    <source>
        <dbReference type="SAM" id="Phobius"/>
    </source>
</evidence>
<dbReference type="EMBL" id="FTOQ01000005">
    <property type="protein sequence ID" value="SIS87382.1"/>
    <property type="molecule type" value="Genomic_DNA"/>
</dbReference>
<accession>A0A1N7MMX3</accession>
<evidence type="ECO:0000313" key="2">
    <source>
        <dbReference type="EMBL" id="SIS87382.1"/>
    </source>
</evidence>
<reference evidence="3" key="1">
    <citation type="submission" date="2017-01" db="EMBL/GenBank/DDBJ databases">
        <authorList>
            <person name="Varghese N."/>
            <person name="Submissions S."/>
        </authorList>
    </citation>
    <scope>NUCLEOTIDE SEQUENCE [LARGE SCALE GENOMIC DNA]</scope>
    <source>
        <strain evidence="3">DSM 29430</strain>
    </source>
</reference>